<organism evidence="2 3">
    <name type="scientific">Vibrio tetraodonis subsp. pristinus</name>
    <dbReference type="NCBI Taxonomy" id="2695891"/>
    <lineage>
        <taxon>Bacteria</taxon>
        <taxon>Pseudomonadati</taxon>
        <taxon>Pseudomonadota</taxon>
        <taxon>Gammaproteobacteria</taxon>
        <taxon>Vibrionales</taxon>
        <taxon>Vibrionaceae</taxon>
        <taxon>Vibrio</taxon>
    </lineage>
</organism>
<evidence type="ECO:0000313" key="2">
    <source>
        <dbReference type="EMBL" id="MYM60717.1"/>
    </source>
</evidence>
<reference evidence="2 3" key="1">
    <citation type="submission" date="2020-01" db="EMBL/GenBank/DDBJ databases">
        <title>Draft Genome Sequence of Vibrio sp. strain OCN044, Isolated from a Healthy Coral at Palmyra Atoll.</title>
        <authorList>
            <person name="Videau P."/>
            <person name="Loughran R."/>
            <person name="Esquivel A."/>
            <person name="Deadmond M."/>
            <person name="Paddock B.E."/>
            <person name="Saw J.H."/>
            <person name="Ushijima B."/>
        </authorList>
    </citation>
    <scope>NUCLEOTIDE SEQUENCE [LARGE SCALE GENOMIC DNA]</scope>
    <source>
        <strain evidence="2 3">OCN044</strain>
    </source>
</reference>
<evidence type="ECO:0000256" key="1">
    <source>
        <dbReference type="SAM" id="Phobius"/>
    </source>
</evidence>
<proteinExistence type="predicted"/>
<keyword evidence="1" id="KW-1133">Transmembrane helix</keyword>
<dbReference type="EMBL" id="WWEU01000006">
    <property type="protein sequence ID" value="MYM60717.1"/>
    <property type="molecule type" value="Genomic_DNA"/>
</dbReference>
<evidence type="ECO:0000313" key="3">
    <source>
        <dbReference type="Proteomes" id="UP000478571"/>
    </source>
</evidence>
<name>A0A6L8LX62_9VIBR</name>
<dbReference type="CDD" id="cd04647">
    <property type="entry name" value="LbH_MAT_like"/>
    <property type="match status" value="1"/>
</dbReference>
<dbReference type="PANTHER" id="PTHR23416:SF78">
    <property type="entry name" value="LIPOPOLYSACCHARIDE BIOSYNTHESIS O-ACETYL TRANSFERASE WBBJ-RELATED"/>
    <property type="match status" value="1"/>
</dbReference>
<dbReference type="Proteomes" id="UP000478571">
    <property type="component" value="Unassembled WGS sequence"/>
</dbReference>
<sequence>MKKFSSLYECYGFIGVFYLFICIIYTKLSFRQARLIRLPFDIRNRSYIKIGKNLTTGRNCRLETYNKNKVGLILGDNCELNDNVHIACAESIVIMDNVLIASRVFITDLNHGCYSNSSPSLPESIVSKRPLDSSKVVIGDNCWLGEGVVITKGVQLGKNCIVAANSVVTKSFPKNSIVGGVPAKVIKFYDEDSQEWKTAN</sequence>
<keyword evidence="1" id="KW-0812">Transmembrane</keyword>
<comment type="caution">
    <text evidence="2">The sequence shown here is derived from an EMBL/GenBank/DDBJ whole genome shotgun (WGS) entry which is preliminary data.</text>
</comment>
<keyword evidence="2" id="KW-0808">Transferase</keyword>
<dbReference type="Gene3D" id="2.160.10.10">
    <property type="entry name" value="Hexapeptide repeat proteins"/>
    <property type="match status" value="1"/>
</dbReference>
<accession>A0A6L8LX62</accession>
<keyword evidence="3" id="KW-1185">Reference proteome</keyword>
<keyword evidence="1" id="KW-0472">Membrane</keyword>
<dbReference type="InterPro" id="IPR001451">
    <property type="entry name" value="Hexapep"/>
</dbReference>
<dbReference type="GO" id="GO:0016740">
    <property type="term" value="F:transferase activity"/>
    <property type="evidence" value="ECO:0007669"/>
    <property type="project" value="UniProtKB-KW"/>
</dbReference>
<dbReference type="Pfam" id="PF00132">
    <property type="entry name" value="Hexapep"/>
    <property type="match status" value="1"/>
</dbReference>
<dbReference type="InterPro" id="IPR011004">
    <property type="entry name" value="Trimer_LpxA-like_sf"/>
</dbReference>
<dbReference type="InterPro" id="IPR051159">
    <property type="entry name" value="Hexapeptide_acetyltransf"/>
</dbReference>
<gene>
    <name evidence="2" type="ORF">GTG28_15925</name>
</gene>
<dbReference type="PANTHER" id="PTHR23416">
    <property type="entry name" value="SIALIC ACID SYNTHASE-RELATED"/>
    <property type="match status" value="1"/>
</dbReference>
<dbReference type="SUPFAM" id="SSF51161">
    <property type="entry name" value="Trimeric LpxA-like enzymes"/>
    <property type="match status" value="1"/>
</dbReference>
<feature type="transmembrane region" description="Helical" evidence="1">
    <location>
        <begin position="6"/>
        <end position="28"/>
    </location>
</feature>
<dbReference type="AlphaFoldDB" id="A0A6L8LX62"/>
<protein>
    <submittedName>
        <fullName evidence="2">Acetyltransferase</fullName>
    </submittedName>
</protein>